<name>S2WYW1_9ACTN</name>
<organism evidence="1 2">
    <name type="scientific">Propionimicrobium lymphophilum ACS-093-V-SCH5</name>
    <dbReference type="NCBI Taxonomy" id="883161"/>
    <lineage>
        <taxon>Bacteria</taxon>
        <taxon>Bacillati</taxon>
        <taxon>Actinomycetota</taxon>
        <taxon>Actinomycetes</taxon>
        <taxon>Propionibacteriales</taxon>
        <taxon>Propionibacteriaceae</taxon>
        <taxon>Propionimicrobium</taxon>
    </lineage>
</organism>
<keyword evidence="2" id="KW-1185">Reference proteome</keyword>
<dbReference type="HOGENOM" id="CLU_1804466_0_0_11"/>
<dbReference type="AlphaFoldDB" id="S2WYW1"/>
<protein>
    <submittedName>
        <fullName evidence="1">Uncharacterized protein</fullName>
    </submittedName>
</protein>
<evidence type="ECO:0000313" key="2">
    <source>
        <dbReference type="Proteomes" id="UP000014417"/>
    </source>
</evidence>
<dbReference type="Proteomes" id="UP000014417">
    <property type="component" value="Unassembled WGS sequence"/>
</dbReference>
<dbReference type="EMBL" id="AGZR01000006">
    <property type="protein sequence ID" value="EPD32934.1"/>
    <property type="molecule type" value="Genomic_DNA"/>
</dbReference>
<accession>S2WYW1</accession>
<proteinExistence type="predicted"/>
<sequence length="143" mass="17145">MDLREELQRIYDANNQLTPELVVEEASSPDSKLHRYFEWDDTQAAKQYRFIQADNMIRRVKIVWKETPKSKPVRIRAFLPAAPQAKKTESYNYKPTEEILVDDFQRRILFNNMVRDFEAFKRKYRNMEGYSDYLLGQLEELAS</sequence>
<reference evidence="1 2" key="1">
    <citation type="submission" date="2013-04" db="EMBL/GenBank/DDBJ databases">
        <title>The Genome Sequence of Propionimicrobium lymphophilum ACS-093-V-SCH5.</title>
        <authorList>
            <consortium name="The Broad Institute Genomics Platform"/>
            <person name="Earl A."/>
            <person name="Ward D."/>
            <person name="Feldgarden M."/>
            <person name="Gevers D."/>
            <person name="Saerens B."/>
            <person name="Vaneechoutte M."/>
            <person name="Walker B."/>
            <person name="Young S."/>
            <person name="Zeng Q."/>
            <person name="Gargeya S."/>
            <person name="Fitzgerald M."/>
            <person name="Haas B."/>
            <person name="Abouelleil A."/>
            <person name="Allen A.W."/>
            <person name="Alvarado L."/>
            <person name="Arachchi H.M."/>
            <person name="Berlin A.M."/>
            <person name="Chapman S.B."/>
            <person name="Gainer-Dewar J."/>
            <person name="Goldberg J."/>
            <person name="Griggs A."/>
            <person name="Gujja S."/>
            <person name="Hansen M."/>
            <person name="Howarth C."/>
            <person name="Imamovic A."/>
            <person name="Ireland A."/>
            <person name="Larimer J."/>
            <person name="McCowan C."/>
            <person name="Murphy C."/>
            <person name="Pearson M."/>
            <person name="Poon T.W."/>
            <person name="Priest M."/>
            <person name="Roberts A."/>
            <person name="Saif S."/>
            <person name="Shea T."/>
            <person name="Sisk P."/>
            <person name="Sykes S."/>
            <person name="Wortman J."/>
            <person name="Nusbaum C."/>
            <person name="Birren B."/>
        </authorList>
    </citation>
    <scope>NUCLEOTIDE SEQUENCE [LARGE SCALE GENOMIC DNA]</scope>
    <source>
        <strain evidence="1 2">ACS-093-V-SCH5</strain>
    </source>
</reference>
<evidence type="ECO:0000313" key="1">
    <source>
        <dbReference type="EMBL" id="EPD32934.1"/>
    </source>
</evidence>
<comment type="caution">
    <text evidence="1">The sequence shown here is derived from an EMBL/GenBank/DDBJ whole genome shotgun (WGS) entry which is preliminary data.</text>
</comment>
<gene>
    <name evidence="1" type="ORF">HMPREF9306_01242</name>
</gene>
<dbReference type="RefSeq" id="WP_016456072.1">
    <property type="nucleotide sequence ID" value="NZ_KE150269.1"/>
</dbReference>
<dbReference type="STRING" id="883161.HMPREF9306_01242"/>
<dbReference type="OrthoDB" id="5189284at2"/>